<dbReference type="PANTHER" id="PTHR12214:SF0">
    <property type="entry name" value="LD29489P"/>
    <property type="match status" value="1"/>
</dbReference>
<evidence type="ECO:0000256" key="5">
    <source>
        <dbReference type="SAM" id="MobiDB-lite"/>
    </source>
</evidence>
<dbReference type="OrthoDB" id="429427at2759"/>
<feature type="compositionally biased region" description="Polar residues" evidence="5">
    <location>
        <begin position="9"/>
        <end position="21"/>
    </location>
</feature>
<dbReference type="Pfam" id="PF07842">
    <property type="entry name" value="GCFC"/>
    <property type="match status" value="1"/>
</dbReference>
<dbReference type="InterPro" id="IPR028211">
    <property type="entry name" value="Ntr2"/>
</dbReference>
<comment type="caution">
    <text evidence="7">The sequence shown here is derived from an EMBL/GenBank/DDBJ whole genome shotgun (WGS) entry which is preliminary data.</text>
</comment>
<proteinExistence type="inferred from homology"/>
<feature type="compositionally biased region" description="Basic and acidic residues" evidence="5">
    <location>
        <begin position="191"/>
        <end position="200"/>
    </location>
</feature>
<evidence type="ECO:0000256" key="3">
    <source>
        <dbReference type="ARBA" id="ARBA00023242"/>
    </source>
</evidence>
<feature type="compositionally biased region" description="Basic residues" evidence="5">
    <location>
        <begin position="59"/>
        <end position="71"/>
    </location>
</feature>
<protein>
    <recommendedName>
        <fullName evidence="6">GCF C-terminal domain-containing protein</fullName>
    </recommendedName>
</protein>
<dbReference type="InterPro" id="IPR012890">
    <property type="entry name" value="GCFC2-like"/>
</dbReference>
<feature type="coiled-coil region" evidence="4">
    <location>
        <begin position="323"/>
        <end position="350"/>
    </location>
</feature>
<evidence type="ECO:0000313" key="8">
    <source>
        <dbReference type="Proteomes" id="UP000245119"/>
    </source>
</evidence>
<organism evidence="7 8">
    <name type="scientific">Pomacea canaliculata</name>
    <name type="common">Golden apple snail</name>
    <dbReference type="NCBI Taxonomy" id="400727"/>
    <lineage>
        <taxon>Eukaryota</taxon>
        <taxon>Metazoa</taxon>
        <taxon>Spiralia</taxon>
        <taxon>Lophotrochozoa</taxon>
        <taxon>Mollusca</taxon>
        <taxon>Gastropoda</taxon>
        <taxon>Caenogastropoda</taxon>
        <taxon>Architaenioglossa</taxon>
        <taxon>Ampullarioidea</taxon>
        <taxon>Ampullariidae</taxon>
        <taxon>Pomacea</taxon>
    </lineage>
</organism>
<feature type="compositionally biased region" description="Basic and acidic residues" evidence="5">
    <location>
        <begin position="431"/>
        <end position="443"/>
    </location>
</feature>
<keyword evidence="4" id="KW-0175">Coiled coil</keyword>
<dbReference type="GO" id="GO:0000390">
    <property type="term" value="P:spliceosomal complex disassembly"/>
    <property type="evidence" value="ECO:0007669"/>
    <property type="project" value="InterPro"/>
</dbReference>
<dbReference type="InterPro" id="IPR022783">
    <property type="entry name" value="GCFC_dom"/>
</dbReference>
<gene>
    <name evidence="7" type="ORF">C0Q70_11481</name>
</gene>
<dbReference type="EMBL" id="PZQS01000006">
    <property type="protein sequence ID" value="PVD28886.1"/>
    <property type="molecule type" value="Genomic_DNA"/>
</dbReference>
<keyword evidence="8" id="KW-1185">Reference proteome</keyword>
<dbReference type="STRING" id="400727.A0A2T7P674"/>
<dbReference type="GO" id="GO:0003677">
    <property type="term" value="F:DNA binding"/>
    <property type="evidence" value="ECO:0007669"/>
    <property type="project" value="InterPro"/>
</dbReference>
<dbReference type="Pfam" id="PF15458">
    <property type="entry name" value="NTR2"/>
    <property type="match status" value="1"/>
</dbReference>
<evidence type="ECO:0000256" key="4">
    <source>
        <dbReference type="SAM" id="Coils"/>
    </source>
</evidence>
<dbReference type="Proteomes" id="UP000245119">
    <property type="component" value="Linkage Group LG6"/>
</dbReference>
<dbReference type="PANTHER" id="PTHR12214">
    <property type="entry name" value="GC-RICH SEQUENCE DNA-BINDING FACTOR"/>
    <property type="match status" value="1"/>
</dbReference>
<comment type="similarity">
    <text evidence="2">Belongs to the GCF family.</text>
</comment>
<dbReference type="GO" id="GO:0071008">
    <property type="term" value="C:U2-type post-mRNA release spliceosomal complex"/>
    <property type="evidence" value="ECO:0007669"/>
    <property type="project" value="InterPro"/>
</dbReference>
<evidence type="ECO:0000259" key="6">
    <source>
        <dbReference type="Pfam" id="PF07842"/>
    </source>
</evidence>
<comment type="subcellular location">
    <subcellularLocation>
        <location evidence="1">Nucleus</location>
    </subcellularLocation>
</comment>
<feature type="region of interest" description="Disordered" evidence="5">
    <location>
        <begin position="427"/>
        <end position="471"/>
    </location>
</feature>
<reference evidence="7 8" key="1">
    <citation type="submission" date="2018-04" db="EMBL/GenBank/DDBJ databases">
        <title>The genome of golden apple snail Pomacea canaliculata provides insight into stress tolerance and invasive adaptation.</title>
        <authorList>
            <person name="Liu C."/>
            <person name="Liu B."/>
            <person name="Ren Y."/>
            <person name="Zhang Y."/>
            <person name="Wang H."/>
            <person name="Li S."/>
            <person name="Jiang F."/>
            <person name="Yin L."/>
            <person name="Zhang G."/>
            <person name="Qian W."/>
            <person name="Fan W."/>
        </authorList>
    </citation>
    <scope>NUCLEOTIDE SEQUENCE [LARGE SCALE GENOMIC DNA]</scope>
    <source>
        <strain evidence="7">SZHN2017</strain>
        <tissue evidence="7">Muscle</tissue>
    </source>
</reference>
<feature type="domain" description="GCF C-terminal" evidence="6">
    <location>
        <begin position="505"/>
        <end position="715"/>
    </location>
</feature>
<feature type="compositionally biased region" description="Basic and acidic residues" evidence="5">
    <location>
        <begin position="453"/>
        <end position="464"/>
    </location>
</feature>
<feature type="compositionally biased region" description="Acidic residues" evidence="5">
    <location>
        <begin position="124"/>
        <end position="136"/>
    </location>
</feature>
<feature type="region of interest" description="Disordered" evidence="5">
    <location>
        <begin position="1"/>
        <end position="209"/>
    </location>
</feature>
<feature type="compositionally biased region" description="Basic and acidic residues" evidence="5">
    <location>
        <begin position="146"/>
        <end position="155"/>
    </location>
</feature>
<name>A0A2T7P674_POMCA</name>
<evidence type="ECO:0000256" key="2">
    <source>
        <dbReference type="ARBA" id="ARBA00010801"/>
    </source>
</evidence>
<feature type="compositionally biased region" description="Basic and acidic residues" evidence="5">
    <location>
        <begin position="72"/>
        <end position="119"/>
    </location>
</feature>
<evidence type="ECO:0000313" key="7">
    <source>
        <dbReference type="EMBL" id="PVD28886.1"/>
    </source>
</evidence>
<dbReference type="AlphaFoldDB" id="A0A2T7P674"/>
<evidence type="ECO:0000256" key="1">
    <source>
        <dbReference type="ARBA" id="ARBA00004123"/>
    </source>
</evidence>
<sequence>MDIDDESYDNVSTDLNNTSAGKSTKEKKKNLKIKEKEPSTKSTLSFDHEEEADTEVFKVKKSSHSKRIAKQLKRERERDEKLEKEEKAKLEKNNPNKRSDSDEERAREEELKKLREELRTLNGDEAEALESSDEDSGPASFRNRLARGEIPDAKTIHFIRKQRQMARQSEDYLPIEQSEAVASKNSSTSRLVRDDEHDKSDEDEDDSRIDFTVNNAATERQKLRDDFLATEHGSDDESEKELASWEDQQIRKAVGHQAPEALLQQHTNGTISRQPDLSAYGPNLARPAVSYHTMSKMPDISEITIESVRKRLQERLDSMDMVYRSHKMELERAQTDMEDCEKNIATCKLKSGDLEERYRFFQEMRGYVRDLVECLNEKVPTINELEQRMHSLLRARAVRLLQRRQQDVRDQCQDYMTNKAAAQVVMETEEEQAKQRRVAEREARRSRRRRARESRNITAHHDGLSSDDEENQADVTKFNLEKENITTIAEKLFEDALEDFSEMDLIRKRFEEWKLQFGDTYREAYISLCIPKLVTPFVKLQLVTWNPLEEGCRDFEDMDWYNSLIFFGASSQREVDPEDTDIKILLAVVEKIILPKLTYLAENIWDPLSTTQSSRLVNLTRRLFRDYPTVHAKSKNSQAYLQAIYNRIKKTLDDDVFMPLYPMSVLDGRSSGPAVFFHRQSWTCIKLLGSILSWHGLLGMKMLQQLALDGLLNRYIVLGLANSHVNRHAMDKCQAIISTLPKAWFAELESDKTLPQLENLCRYLTKAAELVHKSTCTQSDQERQEGR</sequence>
<accession>A0A2T7P674</accession>
<keyword evidence="3" id="KW-0539">Nucleus</keyword>